<keyword evidence="2" id="KW-0904">Protein phosphatase</keyword>
<accession>A0AAW1NNM5</accession>
<dbReference type="GO" id="GO:0046872">
    <property type="term" value="F:metal ion binding"/>
    <property type="evidence" value="ECO:0007669"/>
    <property type="project" value="UniProtKB-UniRule"/>
</dbReference>
<dbReference type="Pfam" id="PF01477">
    <property type="entry name" value="PLAT"/>
    <property type="match status" value="1"/>
</dbReference>
<dbReference type="InterPro" id="IPR039123">
    <property type="entry name" value="PPTC7"/>
</dbReference>
<dbReference type="SUPFAM" id="SSF49723">
    <property type="entry name" value="Lipase/lipooxygenase domain (PLAT/LH2 domain)"/>
    <property type="match status" value="1"/>
</dbReference>
<comment type="similarity">
    <text evidence="2">Belongs to the PP2C family.</text>
</comment>
<dbReference type="PANTHER" id="PTHR12320">
    <property type="entry name" value="PROTEIN PHOSPHATASE 2C"/>
    <property type="match status" value="1"/>
</dbReference>
<comment type="catalytic activity">
    <reaction evidence="2">
        <text>O-phospho-L-seryl-[protein] + H2O = L-seryl-[protein] + phosphate</text>
        <dbReference type="Rhea" id="RHEA:20629"/>
        <dbReference type="Rhea" id="RHEA-COMP:9863"/>
        <dbReference type="Rhea" id="RHEA-COMP:11604"/>
        <dbReference type="ChEBI" id="CHEBI:15377"/>
        <dbReference type="ChEBI" id="CHEBI:29999"/>
        <dbReference type="ChEBI" id="CHEBI:43474"/>
        <dbReference type="ChEBI" id="CHEBI:83421"/>
        <dbReference type="EC" id="3.1.3.16"/>
    </reaction>
</comment>
<dbReference type="EMBL" id="JALJOQ010000229">
    <property type="protein sequence ID" value="KAK9788292.1"/>
    <property type="molecule type" value="Genomic_DNA"/>
</dbReference>
<keyword evidence="2" id="KW-0378">Hydrolase</keyword>
<evidence type="ECO:0000256" key="2">
    <source>
        <dbReference type="RuleBase" id="RU366020"/>
    </source>
</evidence>
<keyword evidence="7" id="KW-1185">Reference proteome</keyword>
<evidence type="ECO:0000256" key="3">
    <source>
        <dbReference type="SAM" id="Phobius"/>
    </source>
</evidence>
<evidence type="ECO:0000313" key="7">
    <source>
        <dbReference type="Proteomes" id="UP001465755"/>
    </source>
</evidence>
<evidence type="ECO:0000259" key="4">
    <source>
        <dbReference type="PROSITE" id="PS50095"/>
    </source>
</evidence>
<name>A0AAW1NNM5_9CHLO</name>
<dbReference type="InterPro" id="IPR001932">
    <property type="entry name" value="PPM-type_phosphatase-like_dom"/>
</dbReference>
<gene>
    <name evidence="6" type="ORF">WJX73_001918</name>
</gene>
<dbReference type="Pfam" id="PF07228">
    <property type="entry name" value="SpoIIE"/>
    <property type="match status" value="1"/>
</dbReference>
<protein>
    <recommendedName>
        <fullName evidence="2">Protein phosphatase</fullName>
        <ecNumber evidence="2">3.1.3.16</ecNumber>
    </recommendedName>
</protein>
<feature type="transmembrane region" description="Helical" evidence="3">
    <location>
        <begin position="220"/>
        <end position="239"/>
    </location>
</feature>
<dbReference type="Proteomes" id="UP001465755">
    <property type="component" value="Unassembled WGS sequence"/>
</dbReference>
<feature type="transmembrane region" description="Helical" evidence="3">
    <location>
        <begin position="94"/>
        <end position="117"/>
    </location>
</feature>
<evidence type="ECO:0000259" key="5">
    <source>
        <dbReference type="PROSITE" id="PS51746"/>
    </source>
</evidence>
<keyword evidence="2" id="KW-0479">Metal-binding</keyword>
<dbReference type="PROSITE" id="PS51746">
    <property type="entry name" value="PPM_2"/>
    <property type="match status" value="1"/>
</dbReference>
<organism evidence="6 7">
    <name type="scientific">Symbiochloris irregularis</name>
    <dbReference type="NCBI Taxonomy" id="706552"/>
    <lineage>
        <taxon>Eukaryota</taxon>
        <taxon>Viridiplantae</taxon>
        <taxon>Chlorophyta</taxon>
        <taxon>core chlorophytes</taxon>
        <taxon>Trebouxiophyceae</taxon>
        <taxon>Trebouxiales</taxon>
        <taxon>Trebouxiaceae</taxon>
        <taxon>Symbiochloris</taxon>
    </lineage>
</organism>
<dbReference type="SUPFAM" id="SSF81606">
    <property type="entry name" value="PP2C-like"/>
    <property type="match status" value="1"/>
</dbReference>
<dbReference type="SMART" id="SM00308">
    <property type="entry name" value="LH2"/>
    <property type="match status" value="1"/>
</dbReference>
<keyword evidence="2" id="KW-0460">Magnesium</keyword>
<comment type="caution">
    <text evidence="6">The sequence shown here is derived from an EMBL/GenBank/DDBJ whole genome shotgun (WGS) entry which is preliminary data.</text>
</comment>
<feature type="transmembrane region" description="Helical" evidence="3">
    <location>
        <begin position="260"/>
        <end position="284"/>
    </location>
</feature>
<dbReference type="PROSITE" id="PS50095">
    <property type="entry name" value="PLAT"/>
    <property type="match status" value="1"/>
</dbReference>
<comment type="cofactor">
    <cofactor evidence="2">
        <name>Mg(2+)</name>
        <dbReference type="ChEBI" id="CHEBI:18420"/>
    </cofactor>
</comment>
<dbReference type="Gene3D" id="2.60.60.20">
    <property type="entry name" value="PLAT/LH2 domain"/>
    <property type="match status" value="1"/>
</dbReference>
<comment type="cofactor">
    <cofactor evidence="2">
        <name>Mn(2+)</name>
        <dbReference type="ChEBI" id="CHEBI:29035"/>
    </cofactor>
</comment>
<proteinExistence type="inferred from homology"/>
<feature type="domain" description="PPM-type phosphatase" evidence="5">
    <location>
        <begin position="477"/>
        <end position="727"/>
    </location>
</feature>
<feature type="transmembrane region" description="Helical" evidence="3">
    <location>
        <begin position="176"/>
        <end position="200"/>
    </location>
</feature>
<reference evidence="6 7" key="1">
    <citation type="journal article" date="2024" name="Nat. Commun.">
        <title>Phylogenomics reveals the evolutionary origins of lichenization in chlorophyte algae.</title>
        <authorList>
            <person name="Puginier C."/>
            <person name="Libourel C."/>
            <person name="Otte J."/>
            <person name="Skaloud P."/>
            <person name="Haon M."/>
            <person name="Grisel S."/>
            <person name="Petersen M."/>
            <person name="Berrin J.G."/>
            <person name="Delaux P.M."/>
            <person name="Dal Grande F."/>
            <person name="Keller J."/>
        </authorList>
    </citation>
    <scope>NUCLEOTIDE SEQUENCE [LARGE SCALE GENOMIC DNA]</scope>
    <source>
        <strain evidence="6 7">SAG 2036</strain>
    </source>
</reference>
<keyword evidence="3" id="KW-1133">Transmembrane helix</keyword>
<keyword evidence="2" id="KW-0464">Manganese</keyword>
<keyword evidence="3" id="KW-0812">Transmembrane</keyword>
<dbReference type="InterPro" id="IPR036457">
    <property type="entry name" value="PPM-type-like_dom_sf"/>
</dbReference>
<dbReference type="PANTHER" id="PTHR12320:SF1">
    <property type="entry name" value="PROTEIN PHOSPHATASE PTC7 HOMOLOG"/>
    <property type="match status" value="1"/>
</dbReference>
<evidence type="ECO:0000256" key="1">
    <source>
        <dbReference type="PROSITE-ProRule" id="PRU00152"/>
    </source>
</evidence>
<evidence type="ECO:0000313" key="6">
    <source>
        <dbReference type="EMBL" id="KAK9788292.1"/>
    </source>
</evidence>
<dbReference type="InterPro" id="IPR036392">
    <property type="entry name" value="PLAT/LH2_dom_sf"/>
</dbReference>
<comment type="catalytic activity">
    <reaction evidence="2">
        <text>O-phospho-L-threonyl-[protein] + H2O = L-threonyl-[protein] + phosphate</text>
        <dbReference type="Rhea" id="RHEA:47004"/>
        <dbReference type="Rhea" id="RHEA-COMP:11060"/>
        <dbReference type="Rhea" id="RHEA-COMP:11605"/>
        <dbReference type="ChEBI" id="CHEBI:15377"/>
        <dbReference type="ChEBI" id="CHEBI:30013"/>
        <dbReference type="ChEBI" id="CHEBI:43474"/>
        <dbReference type="ChEBI" id="CHEBI:61977"/>
        <dbReference type="EC" id="3.1.3.16"/>
    </reaction>
</comment>
<feature type="transmembrane region" description="Helical" evidence="3">
    <location>
        <begin position="137"/>
        <end position="155"/>
    </location>
</feature>
<sequence>MLLRSSISGRTPSPCSADTRATLLIHRGTGCSPVCTHILATCGPPVLPPRRQSVTTLSSCGPGVPSQCHIAGLQRPGKRRNTQISALQVENRELIVGDILVLVSFCLWKQIAAIILHPQFPGWLAPLHFNYVRFEEFTAFLLTVCCSWVVASLLVGNYEMKSTSDISRVLNQTAKAWLVSMPVAACQLVLTTAAESHALIGEISFADRLPLAASGPAEPLATAASILGLMALWRAYYTTSLDIWNWRTMQGSPINRRQDLANLGAALRGTALVTLGACIALQVADYFVDQSGLIASLQHLLGSPNLFTAVAAVNTSVYHVEVITGDVRGAGSQTGAVVKLIGARGETKEYAIGNDYEDPGFVRGSSQVYAFETDVELGELIRVFVQQMDPAWTDVGSGWFLDRIDVTGPDDSKLSFPCNTWIGKSDAGDYDGGQERNLIPCQIPSAKPAHQERRLNQPLKVTAGAVAWPHPEKLAGGKGKAVNKQTLGWAGEDAYFHATNRRTGIFGLGVADGVYMWRDQGIDAGALARKLTATSQSCIYRGKVDVLSVLQEAHDTAMRDDCRGSSTCCIVLVDMFQGRLSSANVGDSGYLVMGRTPQKPDIHVKYRSPQQEHNFGVPYQLGHEDKCDAPADAMLITLPVVPGDVIVLGSDGLWDNLSVDSIVKSVQKLLQEGERPPSIAIALARGAFEASVDRDAETPYSLSATEAFDMIYSGGKQDDITVITACID</sequence>
<keyword evidence="3" id="KW-0472">Membrane</keyword>
<comment type="caution">
    <text evidence="1">Lacks conserved residue(s) required for the propagation of feature annotation.</text>
</comment>
<dbReference type="InterPro" id="IPR001024">
    <property type="entry name" value="PLAT/LH2_dom"/>
</dbReference>
<dbReference type="AlphaFoldDB" id="A0AAW1NNM5"/>
<dbReference type="Gene3D" id="3.60.40.10">
    <property type="entry name" value="PPM-type phosphatase domain"/>
    <property type="match status" value="1"/>
</dbReference>
<feature type="domain" description="PLAT" evidence="4">
    <location>
        <begin position="316"/>
        <end position="436"/>
    </location>
</feature>
<dbReference type="GO" id="GO:0004722">
    <property type="term" value="F:protein serine/threonine phosphatase activity"/>
    <property type="evidence" value="ECO:0007669"/>
    <property type="project" value="UniProtKB-EC"/>
</dbReference>
<dbReference type="EC" id="3.1.3.16" evidence="2"/>